<gene>
    <name evidence="1" type="ORF">OKA104_LOCUS54902</name>
</gene>
<dbReference type="EMBL" id="CAJOAY010037553">
    <property type="protein sequence ID" value="CAF4464754.1"/>
    <property type="molecule type" value="Genomic_DNA"/>
</dbReference>
<comment type="caution">
    <text evidence="1">The sequence shown here is derived from an EMBL/GenBank/DDBJ whole genome shotgun (WGS) entry which is preliminary data.</text>
</comment>
<reference evidence="1" key="1">
    <citation type="submission" date="2021-02" db="EMBL/GenBank/DDBJ databases">
        <authorList>
            <person name="Nowell W R."/>
        </authorList>
    </citation>
    <scope>NUCLEOTIDE SEQUENCE</scope>
</reference>
<dbReference type="AlphaFoldDB" id="A0A820TEG9"/>
<feature type="non-terminal residue" evidence="1">
    <location>
        <position position="1"/>
    </location>
</feature>
<evidence type="ECO:0000313" key="1">
    <source>
        <dbReference type="EMBL" id="CAF4464754.1"/>
    </source>
</evidence>
<protein>
    <submittedName>
        <fullName evidence="1">Uncharacterized protein</fullName>
    </submittedName>
</protein>
<accession>A0A820TEG9</accession>
<dbReference type="Proteomes" id="UP000663881">
    <property type="component" value="Unassembled WGS sequence"/>
</dbReference>
<proteinExistence type="predicted"/>
<sequence>SDIISLIHSTTQSNYIICSKVSSKIFSYLSQIQYKDNQWNELNEAIERFDQNIDHPDLQQFRQLIQTISLCSNDCEERNYTLGRDRNTLTNSIDQLRDLLVR</sequence>
<organism evidence="1 2">
    <name type="scientific">Adineta steineri</name>
    <dbReference type="NCBI Taxonomy" id="433720"/>
    <lineage>
        <taxon>Eukaryota</taxon>
        <taxon>Metazoa</taxon>
        <taxon>Spiralia</taxon>
        <taxon>Gnathifera</taxon>
        <taxon>Rotifera</taxon>
        <taxon>Eurotatoria</taxon>
        <taxon>Bdelloidea</taxon>
        <taxon>Adinetida</taxon>
        <taxon>Adinetidae</taxon>
        <taxon>Adineta</taxon>
    </lineage>
</organism>
<name>A0A820TEG9_9BILA</name>
<evidence type="ECO:0000313" key="2">
    <source>
        <dbReference type="Proteomes" id="UP000663881"/>
    </source>
</evidence>